<keyword evidence="1" id="KW-0472">Membrane</keyword>
<evidence type="ECO:0000313" key="2">
    <source>
        <dbReference type="EMBL" id="MBO1884039.1"/>
    </source>
</evidence>
<comment type="caution">
    <text evidence="2">The sequence shown here is derived from an EMBL/GenBank/DDBJ whole genome shotgun (WGS) entry which is preliminary data.</text>
</comment>
<evidence type="ECO:0000256" key="1">
    <source>
        <dbReference type="SAM" id="Phobius"/>
    </source>
</evidence>
<evidence type="ECO:0000313" key="3">
    <source>
        <dbReference type="Proteomes" id="UP000681610"/>
    </source>
</evidence>
<dbReference type="Proteomes" id="UP000681610">
    <property type="component" value="Unassembled WGS sequence"/>
</dbReference>
<sequence length="241" mass="26357">MSVSSIFNFSGDLYKKALGVNAFGVFLFLFIFLVFYVLLIPFIFGLGYEELARWGSTSIESLMYTPSVQIRNALAMVAVNCVTTPLVAGFYKNCEVVSKGEGATMGNLFIYYNSTYTVRLLVCALISTVITSVVSLPFQFFDIPLVGSLLSMFVNILLSFVIPIIIFENKELAEAFKESVERVVANFGTILGAFILGGIIGSLGIIACGIGVIFTLPFAYATIYAAYALQKPNGNEKVKFY</sequence>
<feature type="transmembrane region" description="Helical" evidence="1">
    <location>
        <begin position="179"/>
        <end position="197"/>
    </location>
</feature>
<keyword evidence="1" id="KW-1133">Transmembrane helix</keyword>
<reference evidence="2 3" key="1">
    <citation type="submission" date="2021-03" db="EMBL/GenBank/DDBJ databases">
        <title>Isolation and description of Capnocytophaga bilenii sp. nov., a novel Capnocytophaga species, isolated from a gingivitis subject.</title>
        <authorList>
            <person name="Antezack A."/>
            <person name="Monnet-Corti V."/>
            <person name="La Scola B."/>
        </authorList>
    </citation>
    <scope>NUCLEOTIDE SEQUENCE [LARGE SCALE GENOMIC DNA]</scope>
    <source>
        <strain evidence="2 3">Marseille-Q4570</strain>
    </source>
</reference>
<proteinExistence type="predicted"/>
<gene>
    <name evidence="2" type="ORF">J4N46_06345</name>
</gene>
<protein>
    <submittedName>
        <fullName evidence="2">Glycerophosphoryl diester phosphodiesterase membrane domain-containing protein</fullName>
    </submittedName>
</protein>
<keyword evidence="1" id="KW-0812">Transmembrane</keyword>
<keyword evidence="3" id="KW-1185">Reference proteome</keyword>
<feature type="transmembrane region" description="Helical" evidence="1">
    <location>
        <begin position="203"/>
        <end position="229"/>
    </location>
</feature>
<feature type="transmembrane region" description="Helical" evidence="1">
    <location>
        <begin position="20"/>
        <end position="44"/>
    </location>
</feature>
<accession>A0ABS3PXG7</accession>
<dbReference type="EMBL" id="JAGDYP010000004">
    <property type="protein sequence ID" value="MBO1884039.1"/>
    <property type="molecule type" value="Genomic_DNA"/>
</dbReference>
<organism evidence="2 3">
    <name type="scientific">Capnocytophaga bilenii</name>
    <dbReference type="NCBI Taxonomy" id="2819369"/>
    <lineage>
        <taxon>Bacteria</taxon>
        <taxon>Pseudomonadati</taxon>
        <taxon>Bacteroidota</taxon>
        <taxon>Flavobacteriia</taxon>
        <taxon>Flavobacteriales</taxon>
        <taxon>Flavobacteriaceae</taxon>
        <taxon>Capnocytophaga</taxon>
    </lineage>
</organism>
<name>A0ABS3PXG7_9FLAO</name>
<feature type="transmembrane region" description="Helical" evidence="1">
    <location>
        <begin position="120"/>
        <end position="140"/>
    </location>
</feature>
<dbReference type="RefSeq" id="WP_009415242.1">
    <property type="nucleotide sequence ID" value="NZ_JAGDYP010000004.1"/>
</dbReference>
<feature type="transmembrane region" description="Helical" evidence="1">
    <location>
        <begin position="146"/>
        <end position="167"/>
    </location>
</feature>